<gene>
    <name evidence="1" type="ORF">AZI87_11800</name>
</gene>
<name>A0A162GAS7_BDEBC</name>
<evidence type="ECO:0000313" key="1">
    <source>
        <dbReference type="EMBL" id="KYG65471.1"/>
    </source>
</evidence>
<dbReference type="OrthoDB" id="5288144at2"/>
<comment type="caution">
    <text evidence="1">The sequence shown here is derived from an EMBL/GenBank/DDBJ whole genome shotgun (WGS) entry which is preliminary data.</text>
</comment>
<dbReference type="Proteomes" id="UP000075799">
    <property type="component" value="Unassembled WGS sequence"/>
</dbReference>
<dbReference type="AlphaFoldDB" id="A0A162GAS7"/>
<reference evidence="1 2" key="1">
    <citation type="submission" date="2016-03" db="EMBL/GenBank/DDBJ databases">
        <authorList>
            <person name="Ploux O."/>
        </authorList>
    </citation>
    <scope>NUCLEOTIDE SEQUENCE [LARGE SCALE GENOMIC DNA]</scope>
    <source>
        <strain evidence="1 2">EC13</strain>
    </source>
</reference>
<accession>A0A162GAS7</accession>
<dbReference type="EMBL" id="LUKD01000005">
    <property type="protein sequence ID" value="KYG65471.1"/>
    <property type="molecule type" value="Genomic_DNA"/>
</dbReference>
<evidence type="ECO:0000313" key="2">
    <source>
        <dbReference type="Proteomes" id="UP000075799"/>
    </source>
</evidence>
<proteinExistence type="predicted"/>
<sequence length="511" mass="56869">MGNTMRKSNSSLITTKGLVASLFTFFFSYEALSVSQINSEFQLALPRQFQENLISKKWETLVNQEFQGNWQFPDQEITTQDVPVKIKSISLKVKTHLEKPSLQNQQTVLQLTSKNLEAQLTIGEVSVDHIVERVVGGIVGRFRIQASCKNVVMTMIPGKGSMSMAVAPAVGSTNAAALVQNVDVAWAPGSWSSTGIQCDGVEGFADLLKTEIDKIANDSVSFIEPKKDLIKKYVQDYLQDIKLDFSSPRQLIVSRPDISVLMKVDEYKDLGTAGALIKGHLQIDFLNTKDSDVKNLVLTPGVTPASTGEAQILLPKDFIKEVLLKAYSANAWLHKITSDKLPGFNGLMSSRFMQFFVWPALRDYSKSTKFLFEVYSDKDMQIQGSGLQYQAKANFYSRMQAPRSGQYVPFVNWSVPFNSKINLKVENGKASATLVNPSLGMTPYYDASYVAKYSPNRRILYGTIRDKIISGIWGQTMTMEIPKIPLMEGVNLKVKKVLAPNNQDITLQLAP</sequence>
<organism evidence="1 2">
    <name type="scientific">Bdellovibrio bacteriovorus</name>
    <dbReference type="NCBI Taxonomy" id="959"/>
    <lineage>
        <taxon>Bacteria</taxon>
        <taxon>Pseudomonadati</taxon>
        <taxon>Bdellovibrionota</taxon>
        <taxon>Bdellovibrionia</taxon>
        <taxon>Bdellovibrionales</taxon>
        <taxon>Pseudobdellovibrionaceae</taxon>
        <taxon>Bdellovibrio</taxon>
    </lineage>
</organism>
<protein>
    <submittedName>
        <fullName evidence="1">Uncharacterized protein</fullName>
    </submittedName>
</protein>